<reference evidence="1 2" key="1">
    <citation type="submission" date="2024-03" db="EMBL/GenBank/DDBJ databases">
        <authorList>
            <person name="Gkanogiannis A."/>
            <person name="Becerra Lopez-Lavalle L."/>
        </authorList>
    </citation>
    <scope>NUCLEOTIDE SEQUENCE [LARGE SCALE GENOMIC DNA]</scope>
</reference>
<evidence type="ECO:0000313" key="2">
    <source>
        <dbReference type="Proteomes" id="UP001642487"/>
    </source>
</evidence>
<accession>A0ABP0Z1B9</accession>
<dbReference type="Proteomes" id="UP001642487">
    <property type="component" value="Chromosome 7"/>
</dbReference>
<proteinExistence type="predicted"/>
<sequence>MARKGAELKGFEGSMPMKHCAEWTIITEVVVACQTGVGSKLRILATSKIIAAPYIKAPSI</sequence>
<dbReference type="EMBL" id="OZ021741">
    <property type="protein sequence ID" value="CAK9325571.1"/>
    <property type="molecule type" value="Genomic_DNA"/>
</dbReference>
<keyword evidence="2" id="KW-1185">Reference proteome</keyword>
<gene>
    <name evidence="1" type="ORF">CITCOLO1_LOCUS17837</name>
</gene>
<name>A0ABP0Z1B9_9ROSI</name>
<organism evidence="1 2">
    <name type="scientific">Citrullus colocynthis</name>
    <name type="common">colocynth</name>
    <dbReference type="NCBI Taxonomy" id="252529"/>
    <lineage>
        <taxon>Eukaryota</taxon>
        <taxon>Viridiplantae</taxon>
        <taxon>Streptophyta</taxon>
        <taxon>Embryophyta</taxon>
        <taxon>Tracheophyta</taxon>
        <taxon>Spermatophyta</taxon>
        <taxon>Magnoliopsida</taxon>
        <taxon>eudicotyledons</taxon>
        <taxon>Gunneridae</taxon>
        <taxon>Pentapetalae</taxon>
        <taxon>rosids</taxon>
        <taxon>fabids</taxon>
        <taxon>Cucurbitales</taxon>
        <taxon>Cucurbitaceae</taxon>
        <taxon>Benincaseae</taxon>
        <taxon>Citrullus</taxon>
    </lineage>
</organism>
<evidence type="ECO:0000313" key="1">
    <source>
        <dbReference type="EMBL" id="CAK9325571.1"/>
    </source>
</evidence>
<protein>
    <submittedName>
        <fullName evidence="1">Uncharacterized protein</fullName>
    </submittedName>
</protein>